<dbReference type="Pfam" id="PF13471">
    <property type="entry name" value="Transglut_core3"/>
    <property type="match status" value="1"/>
</dbReference>
<name>A0A7V6PD63_9HYPH</name>
<comment type="caution">
    <text evidence="2">The sequence shown here is derived from an EMBL/GenBank/DDBJ whole genome shotgun (WGS) entry which is preliminary data.</text>
</comment>
<evidence type="ECO:0000313" key="2">
    <source>
        <dbReference type="EMBL" id="HHV68804.1"/>
    </source>
</evidence>
<protein>
    <submittedName>
        <fullName evidence="2">Lasso peptide biosynthesis B2 protein</fullName>
    </submittedName>
</protein>
<evidence type="ECO:0000259" key="1">
    <source>
        <dbReference type="Pfam" id="PF13471"/>
    </source>
</evidence>
<sequence>MDLMVRKGIRHYSAGERTVFLDVSTGRYSLLVGVLSLAFQRWCGRRTLANEDSGLLERLVDQRYLIPANADEPGSLIFGTDPVIPQEDFRPFMASTSLCLVGSAVFQRLSWKRRLRKWPLQRIMKVQEKLDRLSRSRNPAASVSVDQVVRAHQYADFLLGNHDLCLERTLALVATCRRNGIDAQITIAVQLNPFAAHAWAQHRGIILNERLDRARLFKPILAF</sequence>
<dbReference type="InterPro" id="IPR032708">
    <property type="entry name" value="McjB_C"/>
</dbReference>
<evidence type="ECO:0000313" key="3">
    <source>
        <dbReference type="Proteomes" id="UP000551563"/>
    </source>
</evidence>
<dbReference type="InterPro" id="IPR053521">
    <property type="entry name" value="McjB-like"/>
</dbReference>
<proteinExistence type="predicted"/>
<dbReference type="Proteomes" id="UP000551563">
    <property type="component" value="Unassembled WGS sequence"/>
</dbReference>
<reference evidence="2 3" key="1">
    <citation type="journal article" date="2020" name="Biotechnol. Biofuels">
        <title>New insights from the biogas microbiome by comprehensive genome-resolved metagenomics of nearly 1600 species originating from multiple anaerobic digesters.</title>
        <authorList>
            <person name="Campanaro S."/>
            <person name="Treu L."/>
            <person name="Rodriguez-R L.M."/>
            <person name="Kovalovszki A."/>
            <person name="Ziels R.M."/>
            <person name="Maus I."/>
            <person name="Zhu X."/>
            <person name="Kougias P.G."/>
            <person name="Basile A."/>
            <person name="Luo G."/>
            <person name="Schluter A."/>
            <person name="Konstantinidis K.T."/>
            <person name="Angelidaki I."/>
        </authorList>
    </citation>
    <scope>NUCLEOTIDE SEQUENCE [LARGE SCALE GENOMIC DNA]</scope>
    <source>
        <strain evidence="2">AS04akNAM_66</strain>
    </source>
</reference>
<dbReference type="EMBL" id="DUMN01000402">
    <property type="protein sequence ID" value="HHV68804.1"/>
    <property type="molecule type" value="Genomic_DNA"/>
</dbReference>
<dbReference type="NCBIfam" id="NF033537">
    <property type="entry name" value="lasso_biosyn_B2"/>
    <property type="match status" value="1"/>
</dbReference>
<dbReference type="AlphaFoldDB" id="A0A7V6PD63"/>
<organism evidence="2 3">
    <name type="scientific">Brucella intermedia</name>
    <dbReference type="NCBI Taxonomy" id="94625"/>
    <lineage>
        <taxon>Bacteria</taxon>
        <taxon>Pseudomonadati</taxon>
        <taxon>Pseudomonadota</taxon>
        <taxon>Alphaproteobacteria</taxon>
        <taxon>Hyphomicrobiales</taxon>
        <taxon>Brucellaceae</taxon>
        <taxon>Brucella/Ochrobactrum group</taxon>
        <taxon>Brucella</taxon>
    </lineage>
</organism>
<accession>A0A7V6PD63</accession>
<gene>
    <name evidence="2" type="ORF">GXX48_14320</name>
</gene>
<feature type="domain" description="Microcin J25-processing protein McjB C-terminal" evidence="1">
    <location>
        <begin position="118"/>
        <end position="221"/>
    </location>
</feature>